<gene>
    <name evidence="3" type="primary">g944</name>
    <name evidence="3" type="ORF">VP750_LOCUS821</name>
</gene>
<name>A0ABP1FNQ4_9CHLO</name>
<sequence>MPRKRPHTSATLLIFLLALHLTTLYGVAAKFRGAIHKPIPTIGDDGTAAKLRAERASELVAVNGGGGRTKTVKRTKGGLLPWWVRKRLQEHTEPDQKGSKDVKRKLVKARKDTPNILEVVELEPNERELEVAEDTQPAKSAAIVVEDIPLEAGSWEAEQVATLQNELQALNEVAHQEQLQQGTAAEGNLFSRQAELRDELSSLEDAAAEEGQGGSAQVDLLRSEGHDSVEGDMSLIDLGSEMAAKKQAVAKGIAKKGPKKGVKAKGGAKKPGKAKEQAAKQAAAGAHKASQKQRKAKPSNDPQDAAGDGDYDGW</sequence>
<keyword evidence="2" id="KW-0732">Signal</keyword>
<reference evidence="3 4" key="1">
    <citation type="submission" date="2024-06" db="EMBL/GenBank/DDBJ databases">
        <authorList>
            <person name="Kraege A."/>
            <person name="Thomma B."/>
        </authorList>
    </citation>
    <scope>NUCLEOTIDE SEQUENCE [LARGE SCALE GENOMIC DNA]</scope>
</reference>
<evidence type="ECO:0000313" key="4">
    <source>
        <dbReference type="Proteomes" id="UP001497392"/>
    </source>
</evidence>
<keyword evidence="4" id="KW-1185">Reference proteome</keyword>
<feature type="signal peptide" evidence="2">
    <location>
        <begin position="1"/>
        <end position="29"/>
    </location>
</feature>
<evidence type="ECO:0000256" key="1">
    <source>
        <dbReference type="SAM" id="MobiDB-lite"/>
    </source>
</evidence>
<dbReference type="EMBL" id="CAXHTA020000002">
    <property type="protein sequence ID" value="CAL5219162.1"/>
    <property type="molecule type" value="Genomic_DNA"/>
</dbReference>
<comment type="caution">
    <text evidence="3">The sequence shown here is derived from an EMBL/GenBank/DDBJ whole genome shotgun (WGS) entry which is preliminary data.</text>
</comment>
<dbReference type="Proteomes" id="UP001497392">
    <property type="component" value="Unassembled WGS sequence"/>
</dbReference>
<evidence type="ECO:0000256" key="2">
    <source>
        <dbReference type="SAM" id="SignalP"/>
    </source>
</evidence>
<feature type="compositionally biased region" description="Low complexity" evidence="1">
    <location>
        <begin position="279"/>
        <end position="288"/>
    </location>
</feature>
<protein>
    <submittedName>
        <fullName evidence="3">G944 protein</fullName>
    </submittedName>
</protein>
<accession>A0ABP1FNQ4</accession>
<feature type="compositionally biased region" description="Basic residues" evidence="1">
    <location>
        <begin position="253"/>
        <end position="272"/>
    </location>
</feature>
<evidence type="ECO:0000313" key="3">
    <source>
        <dbReference type="EMBL" id="CAL5219162.1"/>
    </source>
</evidence>
<organism evidence="3 4">
    <name type="scientific">Coccomyxa viridis</name>
    <dbReference type="NCBI Taxonomy" id="1274662"/>
    <lineage>
        <taxon>Eukaryota</taxon>
        <taxon>Viridiplantae</taxon>
        <taxon>Chlorophyta</taxon>
        <taxon>core chlorophytes</taxon>
        <taxon>Trebouxiophyceae</taxon>
        <taxon>Trebouxiophyceae incertae sedis</taxon>
        <taxon>Coccomyxaceae</taxon>
        <taxon>Coccomyxa</taxon>
    </lineage>
</organism>
<proteinExistence type="predicted"/>
<feature type="chain" id="PRO_5045869697" evidence="2">
    <location>
        <begin position="30"/>
        <end position="314"/>
    </location>
</feature>
<feature type="region of interest" description="Disordered" evidence="1">
    <location>
        <begin position="246"/>
        <end position="314"/>
    </location>
</feature>